<keyword evidence="5 7" id="KW-1133">Transmembrane helix</keyword>
<dbReference type="PANTHER" id="PTHR33452">
    <property type="entry name" value="OXIDOREDUCTASE CATD-RELATED"/>
    <property type="match status" value="1"/>
</dbReference>
<organism evidence="8 9">
    <name type="scientific">Salegentibacter echinorum</name>
    <dbReference type="NCBI Taxonomy" id="1073325"/>
    <lineage>
        <taxon>Bacteria</taxon>
        <taxon>Pseudomonadati</taxon>
        <taxon>Bacteroidota</taxon>
        <taxon>Flavobacteriia</taxon>
        <taxon>Flavobacteriales</taxon>
        <taxon>Flavobacteriaceae</taxon>
        <taxon>Salegentibacter</taxon>
    </lineage>
</organism>
<protein>
    <submittedName>
        <fullName evidence="8">Putative oxidoreductase</fullName>
    </submittedName>
</protein>
<dbReference type="InterPro" id="IPR051907">
    <property type="entry name" value="DoxX-like_oxidoreductase"/>
</dbReference>
<evidence type="ECO:0000256" key="1">
    <source>
        <dbReference type="ARBA" id="ARBA00004651"/>
    </source>
</evidence>
<evidence type="ECO:0000313" key="9">
    <source>
        <dbReference type="Proteomes" id="UP000183945"/>
    </source>
</evidence>
<proteinExistence type="inferred from homology"/>
<name>A0A1M5CJW3_SALEC</name>
<evidence type="ECO:0000256" key="6">
    <source>
        <dbReference type="ARBA" id="ARBA00023136"/>
    </source>
</evidence>
<accession>A0A1M5CJW3</accession>
<dbReference type="OrthoDB" id="9813193at2"/>
<dbReference type="Pfam" id="PF07681">
    <property type="entry name" value="DoxX"/>
    <property type="match status" value="1"/>
</dbReference>
<dbReference type="EMBL" id="FQVT01000001">
    <property type="protein sequence ID" value="SHF54986.1"/>
    <property type="molecule type" value="Genomic_DNA"/>
</dbReference>
<dbReference type="STRING" id="1073325.SAMN05444483_101555"/>
<evidence type="ECO:0000256" key="3">
    <source>
        <dbReference type="ARBA" id="ARBA00022475"/>
    </source>
</evidence>
<evidence type="ECO:0000256" key="5">
    <source>
        <dbReference type="ARBA" id="ARBA00022989"/>
    </source>
</evidence>
<evidence type="ECO:0000256" key="2">
    <source>
        <dbReference type="ARBA" id="ARBA00006679"/>
    </source>
</evidence>
<keyword evidence="9" id="KW-1185">Reference proteome</keyword>
<dbReference type="Proteomes" id="UP000183945">
    <property type="component" value="Unassembled WGS sequence"/>
</dbReference>
<gene>
    <name evidence="8" type="ORF">SAMN05444483_101555</name>
</gene>
<keyword evidence="3" id="KW-1003">Cell membrane</keyword>
<feature type="transmembrane region" description="Helical" evidence="7">
    <location>
        <begin position="82"/>
        <end position="100"/>
    </location>
</feature>
<feature type="transmembrane region" description="Helical" evidence="7">
    <location>
        <begin position="54"/>
        <end position="75"/>
    </location>
</feature>
<keyword evidence="6 7" id="KW-0472">Membrane</keyword>
<keyword evidence="4 7" id="KW-0812">Transmembrane</keyword>
<evidence type="ECO:0000313" key="8">
    <source>
        <dbReference type="EMBL" id="SHF54986.1"/>
    </source>
</evidence>
<feature type="transmembrane region" description="Helical" evidence="7">
    <location>
        <begin position="16"/>
        <end position="34"/>
    </location>
</feature>
<evidence type="ECO:0000256" key="4">
    <source>
        <dbReference type="ARBA" id="ARBA00022692"/>
    </source>
</evidence>
<dbReference type="PANTHER" id="PTHR33452:SF1">
    <property type="entry name" value="INNER MEMBRANE PROTEIN YPHA-RELATED"/>
    <property type="match status" value="1"/>
</dbReference>
<dbReference type="AlphaFoldDB" id="A0A1M5CJW3"/>
<comment type="subcellular location">
    <subcellularLocation>
        <location evidence="1">Cell membrane</location>
        <topology evidence="1">Multi-pass membrane protein</topology>
    </subcellularLocation>
</comment>
<evidence type="ECO:0000256" key="7">
    <source>
        <dbReference type="SAM" id="Phobius"/>
    </source>
</evidence>
<feature type="transmembrane region" description="Helical" evidence="7">
    <location>
        <begin position="112"/>
        <end position="130"/>
    </location>
</feature>
<dbReference type="InterPro" id="IPR032808">
    <property type="entry name" value="DoxX"/>
</dbReference>
<reference evidence="9" key="1">
    <citation type="submission" date="2016-11" db="EMBL/GenBank/DDBJ databases">
        <authorList>
            <person name="Varghese N."/>
            <person name="Submissions S."/>
        </authorList>
    </citation>
    <scope>NUCLEOTIDE SEQUENCE [LARGE SCALE GENOMIC DNA]</scope>
    <source>
        <strain evidence="9">DSM 24579</strain>
    </source>
</reference>
<sequence>MKNSYSTILSLERTDFGLLFFRLAISGLMLSHGIPKLITFFDAEEIVFVDPMGIGMVLTFGLAVFAEFVSSILVILGLATRLAVIPLIATMAIAAFIVHWTDPFVKQELPLLYMSGYLLLYFTGAGKFSLDQYFLRKK</sequence>
<dbReference type="GO" id="GO:0005886">
    <property type="term" value="C:plasma membrane"/>
    <property type="evidence" value="ECO:0007669"/>
    <property type="project" value="UniProtKB-SubCell"/>
</dbReference>
<comment type="similarity">
    <text evidence="2">Belongs to the DoxX family.</text>
</comment>
<dbReference type="RefSeq" id="WP_072876437.1">
    <property type="nucleotide sequence ID" value="NZ_FQVT01000001.1"/>
</dbReference>